<dbReference type="Gene3D" id="2.30.30.190">
    <property type="entry name" value="CAP Gly-rich-like domain"/>
    <property type="match status" value="2"/>
</dbReference>
<comment type="subcellular location">
    <subcellularLocation>
        <location evidence="2">Cytoplasm</location>
        <location evidence="2">Cytoskeleton</location>
        <location evidence="2">Microtubule organizing center</location>
        <location evidence="2">Centrosome</location>
    </subcellularLocation>
    <subcellularLocation>
        <location evidence="3">Cytoplasm</location>
        <location evidence="3">Perinuclear region</location>
    </subcellularLocation>
</comment>
<keyword evidence="12" id="KW-0788">Thiol protease</keyword>
<feature type="region of interest" description="Disordered" evidence="14">
    <location>
        <begin position="1"/>
        <end position="79"/>
    </location>
</feature>
<sequence>MSDKAGPGYGVRVQGSSPLDTSWEVLDKNEHGLIVEGNAAGDADVPMQEPDTVPQQTSEQARKEGEGGRGKEANNEPGKEKIKCEIGESVVHQKYGYGVVRWVGEVGGEKMTGIELEDYRVGCGDGCLPGSSEPLFSCSEGRGVFCPTCELSPDTRAPDPPLEEETPTPASRPSQLFETGSMVEVKGFGFGVVQWVGKMAGTNTAGIELEEFSNRGGDGTPEGGAKALFPCQPGHCVFSPVQELVPDSRFMITEATNPLEDIALQTIIEKQPIPRLSTYCGTDKKKGIQGEHNSCYIDATLFGLFALSSEFDSLLTPGRSGGPDQRGPGSSLGKTISTILLTKIVNPLRKRGVVRCEPVLELREQLDTLGKITGLLQDEKDPEEFLNLLFKHALSASPFVSIQRPQGEEEEFFIQLFMEPDPSLPLPTIGHLLSRMFSEQSIKFSQIPGKLLIQVPRYGKQFKTFQRIVPDKMLDINSLCNNSCRKLRKHRELNAHLKLLSVVCIETSHYVCFCHHDDHWVFMDSMADRVDDRFNIPSCEDCTADLEEWVYGDKLKKTMSQKKEKNVPELVRRFTQDIYMCVYVEDSTAV</sequence>
<dbReference type="Proteomes" id="UP001174909">
    <property type="component" value="Unassembled WGS sequence"/>
</dbReference>
<evidence type="ECO:0000256" key="4">
    <source>
        <dbReference type="ARBA" id="ARBA00009085"/>
    </source>
</evidence>
<gene>
    <name evidence="16" type="ORF">GBAR_LOCUS9885</name>
</gene>
<evidence type="ECO:0000259" key="15">
    <source>
        <dbReference type="PROSITE" id="PS50235"/>
    </source>
</evidence>
<dbReference type="GO" id="GO:0006508">
    <property type="term" value="P:proteolysis"/>
    <property type="evidence" value="ECO:0007669"/>
    <property type="project" value="UniProtKB-KW"/>
</dbReference>
<feature type="compositionally biased region" description="Basic and acidic residues" evidence="14">
    <location>
        <begin position="60"/>
        <end position="79"/>
    </location>
</feature>
<protein>
    <recommendedName>
        <fullName evidence="5">ubiquitinyl hydrolase 1</fullName>
        <ecNumber evidence="5">3.4.19.12</ecNumber>
    </recommendedName>
</protein>
<dbReference type="EMBL" id="CASHTH010001490">
    <property type="protein sequence ID" value="CAI8016041.1"/>
    <property type="molecule type" value="Genomic_DNA"/>
</dbReference>
<keyword evidence="6" id="KW-0963">Cytoplasm</keyword>
<dbReference type="GO" id="GO:0004843">
    <property type="term" value="F:cysteine-type deubiquitinase activity"/>
    <property type="evidence" value="ECO:0007669"/>
    <property type="project" value="UniProtKB-EC"/>
</dbReference>
<dbReference type="Pfam" id="PF01302">
    <property type="entry name" value="CAP_GLY"/>
    <property type="match status" value="2"/>
</dbReference>
<dbReference type="GO" id="GO:0048471">
    <property type="term" value="C:perinuclear region of cytoplasm"/>
    <property type="evidence" value="ECO:0007669"/>
    <property type="project" value="UniProtKB-SubCell"/>
</dbReference>
<evidence type="ECO:0000256" key="5">
    <source>
        <dbReference type="ARBA" id="ARBA00012759"/>
    </source>
</evidence>
<keyword evidence="8" id="KW-0645">Protease</keyword>
<dbReference type="GO" id="GO:0046872">
    <property type="term" value="F:metal ion binding"/>
    <property type="evidence" value="ECO:0007669"/>
    <property type="project" value="UniProtKB-KW"/>
</dbReference>
<dbReference type="SUPFAM" id="SSF74924">
    <property type="entry name" value="Cap-Gly domain"/>
    <property type="match status" value="2"/>
</dbReference>
<evidence type="ECO:0000256" key="8">
    <source>
        <dbReference type="ARBA" id="ARBA00022670"/>
    </source>
</evidence>
<evidence type="ECO:0000256" key="6">
    <source>
        <dbReference type="ARBA" id="ARBA00022490"/>
    </source>
</evidence>
<proteinExistence type="inferred from homology"/>
<evidence type="ECO:0000256" key="14">
    <source>
        <dbReference type="SAM" id="MobiDB-lite"/>
    </source>
</evidence>
<comment type="caution">
    <text evidence="16">The sequence shown here is derived from an EMBL/GenBank/DDBJ whole genome shotgun (WGS) entry which is preliminary data.</text>
</comment>
<dbReference type="EC" id="3.4.19.12" evidence="5"/>
<feature type="region of interest" description="Disordered" evidence="14">
    <location>
        <begin position="153"/>
        <end position="174"/>
    </location>
</feature>
<dbReference type="PROSITE" id="PS50235">
    <property type="entry name" value="USP_3"/>
    <property type="match status" value="1"/>
</dbReference>
<keyword evidence="9" id="KW-0479">Metal-binding</keyword>
<evidence type="ECO:0000256" key="10">
    <source>
        <dbReference type="ARBA" id="ARBA00022786"/>
    </source>
</evidence>
<accession>A0AA35RTH5</accession>
<comment type="catalytic activity">
    <reaction evidence="1">
        <text>Thiol-dependent hydrolysis of ester, thioester, amide, peptide and isopeptide bonds formed by the C-terminal Gly of ubiquitin (a 76-residue protein attached to proteins as an intracellular targeting signal).</text>
        <dbReference type="EC" id="3.4.19.12"/>
    </reaction>
</comment>
<evidence type="ECO:0000313" key="16">
    <source>
        <dbReference type="EMBL" id="CAI8016041.1"/>
    </source>
</evidence>
<keyword evidence="17" id="KW-1185">Reference proteome</keyword>
<organism evidence="16 17">
    <name type="scientific">Geodia barretti</name>
    <name type="common">Barrett's horny sponge</name>
    <dbReference type="NCBI Taxonomy" id="519541"/>
    <lineage>
        <taxon>Eukaryota</taxon>
        <taxon>Metazoa</taxon>
        <taxon>Porifera</taxon>
        <taxon>Demospongiae</taxon>
        <taxon>Heteroscleromorpha</taxon>
        <taxon>Tetractinellida</taxon>
        <taxon>Astrophorina</taxon>
        <taxon>Geodiidae</taxon>
        <taxon>Geodia</taxon>
    </lineage>
</organism>
<reference evidence="16" key="1">
    <citation type="submission" date="2023-03" db="EMBL/GenBank/DDBJ databases">
        <authorList>
            <person name="Steffen K."/>
            <person name="Cardenas P."/>
        </authorList>
    </citation>
    <scope>NUCLEOTIDE SEQUENCE</scope>
</reference>
<dbReference type="AlphaFoldDB" id="A0AA35RTH5"/>
<dbReference type="Gene3D" id="3.90.70.10">
    <property type="entry name" value="Cysteine proteinases"/>
    <property type="match status" value="1"/>
</dbReference>
<evidence type="ECO:0000256" key="9">
    <source>
        <dbReference type="ARBA" id="ARBA00022723"/>
    </source>
</evidence>
<dbReference type="InterPro" id="IPR028889">
    <property type="entry name" value="USP"/>
</dbReference>
<dbReference type="SMART" id="SM01052">
    <property type="entry name" value="CAP_GLY"/>
    <property type="match status" value="2"/>
</dbReference>
<dbReference type="InterPro" id="IPR000938">
    <property type="entry name" value="CAP-Gly_domain"/>
</dbReference>
<dbReference type="PANTHER" id="PTHR11830">
    <property type="entry name" value="40S RIBOSOMAL PROTEIN S3A"/>
    <property type="match status" value="1"/>
</dbReference>
<evidence type="ECO:0000256" key="7">
    <source>
        <dbReference type="ARBA" id="ARBA00022553"/>
    </source>
</evidence>
<name>A0AA35RTH5_GEOBA</name>
<evidence type="ECO:0000313" key="17">
    <source>
        <dbReference type="Proteomes" id="UP001174909"/>
    </source>
</evidence>
<evidence type="ECO:0000256" key="1">
    <source>
        <dbReference type="ARBA" id="ARBA00000707"/>
    </source>
</evidence>
<dbReference type="InterPro" id="IPR036859">
    <property type="entry name" value="CAP-Gly_dom_sf"/>
</dbReference>
<keyword evidence="7" id="KW-0597">Phosphoprotein</keyword>
<dbReference type="SUPFAM" id="SSF54001">
    <property type="entry name" value="Cysteine proteinases"/>
    <property type="match status" value="1"/>
</dbReference>
<comment type="similarity">
    <text evidence="4">Belongs to the peptidase C19 family.</text>
</comment>
<dbReference type="InterPro" id="IPR038765">
    <property type="entry name" value="Papain-like_cys_pep_sf"/>
</dbReference>
<evidence type="ECO:0000256" key="11">
    <source>
        <dbReference type="ARBA" id="ARBA00022801"/>
    </source>
</evidence>
<evidence type="ECO:0000256" key="3">
    <source>
        <dbReference type="ARBA" id="ARBA00004556"/>
    </source>
</evidence>
<feature type="domain" description="USP" evidence="15">
    <location>
        <begin position="286"/>
        <end position="586"/>
    </location>
</feature>
<dbReference type="GO" id="GO:0005813">
    <property type="term" value="C:centrosome"/>
    <property type="evidence" value="ECO:0007669"/>
    <property type="project" value="UniProtKB-SubCell"/>
</dbReference>
<evidence type="ECO:0000256" key="12">
    <source>
        <dbReference type="ARBA" id="ARBA00022807"/>
    </source>
</evidence>
<evidence type="ECO:0000256" key="2">
    <source>
        <dbReference type="ARBA" id="ARBA00004300"/>
    </source>
</evidence>
<keyword evidence="11 16" id="KW-0378">Hydrolase</keyword>
<evidence type="ECO:0000256" key="13">
    <source>
        <dbReference type="ARBA" id="ARBA00022833"/>
    </source>
</evidence>
<keyword evidence="13" id="KW-0862">Zinc</keyword>
<keyword evidence="10" id="KW-0833">Ubl conjugation pathway</keyword>